<dbReference type="GO" id="GO:0015276">
    <property type="term" value="F:ligand-gated monoatomic ion channel activity"/>
    <property type="evidence" value="ECO:0007669"/>
    <property type="project" value="InterPro"/>
</dbReference>
<name>A0A9J6DK32_RHIMP</name>
<evidence type="ECO:0000256" key="12">
    <source>
        <dbReference type="ARBA" id="ARBA00023257"/>
    </source>
</evidence>
<evidence type="ECO:0000256" key="13">
    <source>
        <dbReference type="ARBA" id="ARBA00023286"/>
    </source>
</evidence>
<evidence type="ECO:0000313" key="17">
    <source>
        <dbReference type="EMBL" id="KAH8022487.1"/>
    </source>
</evidence>
<evidence type="ECO:0000256" key="9">
    <source>
        <dbReference type="ARBA" id="ARBA00023136"/>
    </source>
</evidence>
<keyword evidence="10" id="KW-0675">Receptor</keyword>
<sequence>MILLLPRQIRLRDKMRWIFWYVLFKGQRRNARLLDHLACNAMSRKRHDIDRSRRPLSTQLNRCVVVRRGSLRCGQLVAVLRGSRGRRPLEEQLRLDWTLLLIVLGKSQLSRGGGYVAHSDCGSAGLDVVIAGRSGELRSRPGERIFSDERKHDEVRTTKSPFTLLNSLWFPTSAIMRHGCNTSPELRSPIESIEDLAKQTEVLYGCFHSGSTEAFFKDFKPETYERMWNAMKDDLVSSNDEGVERVERGGYAFLMESTSNEYVAQRRCELTQLRGLLDSKGYGIAMPQGMC</sequence>
<keyword evidence="18" id="KW-1185">Reference proteome</keyword>
<evidence type="ECO:0000256" key="7">
    <source>
        <dbReference type="ARBA" id="ARBA00023018"/>
    </source>
</evidence>
<comment type="subcellular location">
    <subcellularLocation>
        <location evidence="15">Postsynaptic cell membrane</location>
        <topology evidence="15">Multi-pass membrane protein</topology>
    </subcellularLocation>
</comment>
<keyword evidence="13" id="KW-1071">Ligand-gated ion channel</keyword>
<dbReference type="InterPro" id="IPR001320">
    <property type="entry name" value="Iontro_rcpt_C"/>
</dbReference>
<gene>
    <name evidence="17" type="ORF">HPB51_024586</name>
</gene>
<evidence type="ECO:0000256" key="6">
    <source>
        <dbReference type="ARBA" id="ARBA00022989"/>
    </source>
</evidence>
<evidence type="ECO:0000256" key="8">
    <source>
        <dbReference type="ARBA" id="ARBA00023065"/>
    </source>
</evidence>
<keyword evidence="7" id="KW-0770">Synapse</keyword>
<dbReference type="GO" id="GO:0045211">
    <property type="term" value="C:postsynaptic membrane"/>
    <property type="evidence" value="ECO:0007669"/>
    <property type="project" value="UniProtKB-SubCell"/>
</dbReference>
<keyword evidence="5" id="KW-0732">Signal</keyword>
<proteinExistence type="inferred from homology"/>
<keyword evidence="3" id="KW-1003">Cell membrane</keyword>
<evidence type="ECO:0000256" key="2">
    <source>
        <dbReference type="ARBA" id="ARBA00022448"/>
    </source>
</evidence>
<comment type="similarity">
    <text evidence="1">Belongs to the glutamate-gated ion channel (TC 1.A.10.1) family.</text>
</comment>
<feature type="domain" description="Ionotropic glutamate receptor C-terminal" evidence="16">
    <location>
        <begin position="125"/>
        <end position="290"/>
    </location>
</feature>
<keyword evidence="2" id="KW-0813">Transport</keyword>
<keyword evidence="4" id="KW-0812">Transmembrane</keyword>
<comment type="caution">
    <text evidence="17">The sequence shown here is derived from an EMBL/GenBank/DDBJ whole genome shotgun (WGS) entry which is preliminary data.</text>
</comment>
<evidence type="ECO:0000256" key="1">
    <source>
        <dbReference type="ARBA" id="ARBA00008685"/>
    </source>
</evidence>
<dbReference type="SUPFAM" id="SSF53850">
    <property type="entry name" value="Periplasmic binding protein-like II"/>
    <property type="match status" value="1"/>
</dbReference>
<dbReference type="FunFam" id="3.40.190.10:FF:000060">
    <property type="entry name" value="Glutamate receptor ionotropic, kainate 1"/>
    <property type="match status" value="1"/>
</dbReference>
<keyword evidence="9" id="KW-0472">Membrane</keyword>
<evidence type="ECO:0000256" key="10">
    <source>
        <dbReference type="ARBA" id="ARBA00023170"/>
    </source>
</evidence>
<reference evidence="17" key="1">
    <citation type="journal article" date="2020" name="Cell">
        <title>Large-Scale Comparative Analyses of Tick Genomes Elucidate Their Genetic Diversity and Vector Capacities.</title>
        <authorList>
            <consortium name="Tick Genome and Microbiome Consortium (TIGMIC)"/>
            <person name="Jia N."/>
            <person name="Wang J."/>
            <person name="Shi W."/>
            <person name="Du L."/>
            <person name="Sun Y."/>
            <person name="Zhan W."/>
            <person name="Jiang J.F."/>
            <person name="Wang Q."/>
            <person name="Zhang B."/>
            <person name="Ji P."/>
            <person name="Bell-Sakyi L."/>
            <person name="Cui X.M."/>
            <person name="Yuan T.T."/>
            <person name="Jiang B.G."/>
            <person name="Yang W.F."/>
            <person name="Lam T.T."/>
            <person name="Chang Q.C."/>
            <person name="Ding S.J."/>
            <person name="Wang X.J."/>
            <person name="Zhu J.G."/>
            <person name="Ruan X.D."/>
            <person name="Zhao L."/>
            <person name="Wei J.T."/>
            <person name="Ye R.Z."/>
            <person name="Que T.C."/>
            <person name="Du C.H."/>
            <person name="Zhou Y.H."/>
            <person name="Cheng J.X."/>
            <person name="Dai P.F."/>
            <person name="Guo W.B."/>
            <person name="Han X.H."/>
            <person name="Huang E.J."/>
            <person name="Li L.F."/>
            <person name="Wei W."/>
            <person name="Gao Y.C."/>
            <person name="Liu J.Z."/>
            <person name="Shao H.Z."/>
            <person name="Wang X."/>
            <person name="Wang C.C."/>
            <person name="Yang T.C."/>
            <person name="Huo Q.B."/>
            <person name="Li W."/>
            <person name="Chen H.Y."/>
            <person name="Chen S.E."/>
            <person name="Zhou L.G."/>
            <person name="Ni X.B."/>
            <person name="Tian J.H."/>
            <person name="Sheng Y."/>
            <person name="Liu T."/>
            <person name="Pan Y.S."/>
            <person name="Xia L.Y."/>
            <person name="Li J."/>
            <person name="Zhao F."/>
            <person name="Cao W.C."/>
        </authorList>
    </citation>
    <scope>NUCLEOTIDE SEQUENCE</scope>
    <source>
        <strain evidence="17">Rmic-2018</strain>
    </source>
</reference>
<dbReference type="Proteomes" id="UP000821866">
    <property type="component" value="Chromosome 7"/>
</dbReference>
<evidence type="ECO:0000259" key="16">
    <source>
        <dbReference type="SMART" id="SM00079"/>
    </source>
</evidence>
<dbReference type="EMBL" id="JABSTU010000009">
    <property type="protein sequence ID" value="KAH8022487.1"/>
    <property type="molecule type" value="Genomic_DNA"/>
</dbReference>
<evidence type="ECO:0000256" key="3">
    <source>
        <dbReference type="ARBA" id="ARBA00022475"/>
    </source>
</evidence>
<keyword evidence="14" id="KW-0407">Ion channel</keyword>
<evidence type="ECO:0000256" key="15">
    <source>
        <dbReference type="ARBA" id="ARBA00034104"/>
    </source>
</evidence>
<evidence type="ECO:0000256" key="5">
    <source>
        <dbReference type="ARBA" id="ARBA00022729"/>
    </source>
</evidence>
<evidence type="ECO:0000256" key="4">
    <source>
        <dbReference type="ARBA" id="ARBA00022692"/>
    </source>
</evidence>
<dbReference type="VEuPathDB" id="VectorBase:LOC119182358"/>
<keyword evidence="11" id="KW-0325">Glycoprotein</keyword>
<dbReference type="Gene3D" id="3.40.190.10">
    <property type="entry name" value="Periplasmic binding protein-like II"/>
    <property type="match status" value="1"/>
</dbReference>
<dbReference type="SMART" id="SM00079">
    <property type="entry name" value="PBPe"/>
    <property type="match status" value="1"/>
</dbReference>
<organism evidence="17 18">
    <name type="scientific">Rhipicephalus microplus</name>
    <name type="common">Cattle tick</name>
    <name type="synonym">Boophilus microplus</name>
    <dbReference type="NCBI Taxonomy" id="6941"/>
    <lineage>
        <taxon>Eukaryota</taxon>
        <taxon>Metazoa</taxon>
        <taxon>Ecdysozoa</taxon>
        <taxon>Arthropoda</taxon>
        <taxon>Chelicerata</taxon>
        <taxon>Arachnida</taxon>
        <taxon>Acari</taxon>
        <taxon>Parasitiformes</taxon>
        <taxon>Ixodida</taxon>
        <taxon>Ixodoidea</taxon>
        <taxon>Ixodidae</taxon>
        <taxon>Rhipicephalinae</taxon>
        <taxon>Rhipicephalus</taxon>
        <taxon>Boophilus</taxon>
    </lineage>
</organism>
<accession>A0A9J6DK32</accession>
<keyword evidence="8" id="KW-0406">Ion transport</keyword>
<evidence type="ECO:0000313" key="18">
    <source>
        <dbReference type="Proteomes" id="UP000821866"/>
    </source>
</evidence>
<protein>
    <recommendedName>
        <fullName evidence="16">Ionotropic glutamate receptor C-terminal domain-containing protein</fullName>
    </recommendedName>
</protein>
<reference evidence="17" key="2">
    <citation type="submission" date="2021-09" db="EMBL/GenBank/DDBJ databases">
        <authorList>
            <person name="Jia N."/>
            <person name="Wang J."/>
            <person name="Shi W."/>
            <person name="Du L."/>
            <person name="Sun Y."/>
            <person name="Zhan W."/>
            <person name="Jiang J."/>
            <person name="Wang Q."/>
            <person name="Zhang B."/>
            <person name="Ji P."/>
            <person name="Sakyi L.B."/>
            <person name="Cui X."/>
            <person name="Yuan T."/>
            <person name="Jiang B."/>
            <person name="Yang W."/>
            <person name="Lam T.T.-Y."/>
            <person name="Chang Q."/>
            <person name="Ding S."/>
            <person name="Wang X."/>
            <person name="Zhu J."/>
            <person name="Ruan X."/>
            <person name="Zhao L."/>
            <person name="Wei J."/>
            <person name="Que T."/>
            <person name="Du C."/>
            <person name="Cheng J."/>
            <person name="Dai P."/>
            <person name="Han X."/>
            <person name="Huang E."/>
            <person name="Gao Y."/>
            <person name="Liu J."/>
            <person name="Shao H."/>
            <person name="Ye R."/>
            <person name="Li L."/>
            <person name="Wei W."/>
            <person name="Wang X."/>
            <person name="Wang C."/>
            <person name="Huo Q."/>
            <person name="Li W."/>
            <person name="Guo W."/>
            <person name="Chen H."/>
            <person name="Chen S."/>
            <person name="Zhou L."/>
            <person name="Zhou L."/>
            <person name="Ni X."/>
            <person name="Tian J."/>
            <person name="Zhou Y."/>
            <person name="Sheng Y."/>
            <person name="Liu T."/>
            <person name="Pan Y."/>
            <person name="Xia L."/>
            <person name="Li J."/>
            <person name="Zhao F."/>
            <person name="Cao W."/>
        </authorList>
    </citation>
    <scope>NUCLEOTIDE SEQUENCE</scope>
    <source>
        <strain evidence="17">Rmic-2018</strain>
        <tissue evidence="17">Larvae</tissue>
    </source>
</reference>
<dbReference type="AlphaFoldDB" id="A0A9J6DK32"/>
<keyword evidence="12" id="KW-0628">Postsynaptic cell membrane</keyword>
<keyword evidence="6" id="KW-1133">Transmembrane helix</keyword>
<evidence type="ECO:0000256" key="14">
    <source>
        <dbReference type="ARBA" id="ARBA00023303"/>
    </source>
</evidence>
<evidence type="ECO:0000256" key="11">
    <source>
        <dbReference type="ARBA" id="ARBA00023180"/>
    </source>
</evidence>